<dbReference type="InterPro" id="IPR000276">
    <property type="entry name" value="GPCR_Rhodpsn"/>
</dbReference>
<feature type="transmembrane region" description="Helical" evidence="10">
    <location>
        <begin position="335"/>
        <end position="361"/>
    </location>
</feature>
<dbReference type="WBParaSite" id="maker-PairedContig_1589-snap-gene-0.3-mRNA-1">
    <property type="protein sequence ID" value="maker-PairedContig_1589-snap-gene-0.3-mRNA-1"/>
    <property type="gene ID" value="maker-PairedContig_1589-snap-gene-0.3"/>
</dbReference>
<dbReference type="InterPro" id="IPR017452">
    <property type="entry name" value="GPCR_Rhodpsn_7TM"/>
</dbReference>
<dbReference type="GO" id="GO:0004930">
    <property type="term" value="F:G protein-coupled receptor activity"/>
    <property type="evidence" value="ECO:0007669"/>
    <property type="project" value="UniProtKB-KW"/>
</dbReference>
<dbReference type="PANTHER" id="PTHR24246:SF27">
    <property type="entry name" value="ADENOSINE RECEPTOR, ISOFORM A"/>
    <property type="match status" value="1"/>
</dbReference>
<keyword evidence="5" id="KW-0297">G-protein coupled receptor</keyword>
<evidence type="ECO:0000256" key="7">
    <source>
        <dbReference type="ARBA" id="ARBA00023170"/>
    </source>
</evidence>
<dbReference type="PROSITE" id="PS50262">
    <property type="entry name" value="G_PROTEIN_RECEP_F1_2"/>
    <property type="match status" value="1"/>
</dbReference>
<evidence type="ECO:0000256" key="6">
    <source>
        <dbReference type="ARBA" id="ARBA00023136"/>
    </source>
</evidence>
<name>A0A1I8EDK2_WUCBA</name>
<sequence>KEKKKGSSICKGCLEDTRYTGDIRFIQDVLKIPDTLLMSPSSWMPPTQSAHIFGAIFIGCGVAALIFNATIMITLCHLRRNILSRVFYLLIFNFAIIDLLKSTCSIIWALKMLPAGISTSMYFMKADQFALMILRFANLATILNLLILTLNEYVYIIYPFHYRRLVTNTRVTLLIAICWIIAWGLTLSILFFGSRKQSIYIKPDCLMKRKHFSQHVNNEAITTTIRTVTITTTITATTTATTTAITDNVSYSLPCFIRNSQISNNTEFVYNIFVIVFCFVCLVISVACYGGLIRVISKIVKNDTSIAIDSDCQANDSLNGEFNRTRKRLLKRNKYVIVIGSVLAIYTVYLISYSAIKFLFVSRLKSSRLGISFTAMYYVRWGFQTLMCLNALLQPLCYFRMQEFRSTFKTVIFRRKQSKSVIAETTYLSTTESRRRIILGNSNRNDKK</sequence>
<feature type="transmembrane region" description="Helical" evidence="10">
    <location>
        <begin position="268"/>
        <end position="292"/>
    </location>
</feature>
<evidence type="ECO:0000256" key="1">
    <source>
        <dbReference type="ARBA" id="ARBA00004651"/>
    </source>
</evidence>
<dbReference type="PANTHER" id="PTHR24246">
    <property type="entry name" value="OLFACTORY RECEPTOR AND ADENOSINE RECEPTOR"/>
    <property type="match status" value="1"/>
</dbReference>
<feature type="transmembrane region" description="Helical" evidence="10">
    <location>
        <begin position="52"/>
        <end position="75"/>
    </location>
</feature>
<evidence type="ECO:0000256" key="5">
    <source>
        <dbReference type="ARBA" id="ARBA00023040"/>
    </source>
</evidence>
<accession>A0A1I8EDK2</accession>
<evidence type="ECO:0000256" key="8">
    <source>
        <dbReference type="ARBA" id="ARBA00023180"/>
    </source>
</evidence>
<dbReference type="SUPFAM" id="SSF81321">
    <property type="entry name" value="Family A G protein-coupled receptor-like"/>
    <property type="match status" value="1"/>
</dbReference>
<proteinExistence type="predicted"/>
<protein>
    <submittedName>
        <fullName evidence="12">G_PROTEIN_RECEP_F1_2 domain-containing protein</fullName>
    </submittedName>
</protein>
<keyword evidence="3 10" id="KW-0812">Transmembrane</keyword>
<dbReference type="AlphaFoldDB" id="A0A1I8EDK2"/>
<keyword evidence="8" id="KW-0325">Glycoprotein</keyword>
<evidence type="ECO:0000313" key="12">
    <source>
        <dbReference type="WBParaSite" id="maker-PairedContig_1589-snap-gene-0.3-mRNA-1"/>
    </source>
</evidence>
<evidence type="ECO:0000256" key="3">
    <source>
        <dbReference type="ARBA" id="ARBA00022692"/>
    </source>
</evidence>
<reference evidence="12" key="1">
    <citation type="submission" date="2016-11" db="UniProtKB">
        <authorList>
            <consortium name="WormBaseParasite"/>
        </authorList>
    </citation>
    <scope>IDENTIFICATION</scope>
    <source>
        <strain evidence="12">pt0022</strain>
    </source>
</reference>
<feature type="transmembrane region" description="Helical" evidence="10">
    <location>
        <begin position="87"/>
        <end position="109"/>
    </location>
</feature>
<feature type="transmembrane region" description="Helical" evidence="10">
    <location>
        <begin position="171"/>
        <end position="193"/>
    </location>
</feature>
<evidence type="ECO:0000256" key="4">
    <source>
        <dbReference type="ARBA" id="ARBA00022989"/>
    </source>
</evidence>
<feature type="transmembrane region" description="Helical" evidence="10">
    <location>
        <begin position="381"/>
        <end position="399"/>
    </location>
</feature>
<feature type="transmembrane region" description="Helical" evidence="10">
    <location>
        <begin position="129"/>
        <end position="150"/>
    </location>
</feature>
<evidence type="ECO:0000256" key="2">
    <source>
        <dbReference type="ARBA" id="ARBA00022475"/>
    </source>
</evidence>
<dbReference type="Pfam" id="PF00001">
    <property type="entry name" value="7tm_1"/>
    <property type="match status" value="1"/>
</dbReference>
<dbReference type="PRINTS" id="PR00237">
    <property type="entry name" value="GPCRRHODOPSN"/>
</dbReference>
<evidence type="ECO:0000259" key="11">
    <source>
        <dbReference type="PROSITE" id="PS50262"/>
    </source>
</evidence>
<evidence type="ECO:0000256" key="10">
    <source>
        <dbReference type="SAM" id="Phobius"/>
    </source>
</evidence>
<keyword evidence="9" id="KW-0807">Transducer</keyword>
<dbReference type="GO" id="GO:0005886">
    <property type="term" value="C:plasma membrane"/>
    <property type="evidence" value="ECO:0007669"/>
    <property type="project" value="UniProtKB-SubCell"/>
</dbReference>
<comment type="subcellular location">
    <subcellularLocation>
        <location evidence="1">Cell membrane</location>
        <topology evidence="1">Multi-pass membrane protein</topology>
    </subcellularLocation>
</comment>
<keyword evidence="4 10" id="KW-1133">Transmembrane helix</keyword>
<keyword evidence="7" id="KW-0675">Receptor</keyword>
<evidence type="ECO:0000256" key="9">
    <source>
        <dbReference type="ARBA" id="ARBA00023224"/>
    </source>
</evidence>
<keyword evidence="6 10" id="KW-0472">Membrane</keyword>
<dbReference type="CDD" id="cd00637">
    <property type="entry name" value="7tm_classA_rhodopsin-like"/>
    <property type="match status" value="1"/>
</dbReference>
<organism evidence="12">
    <name type="scientific">Wuchereria bancrofti</name>
    <dbReference type="NCBI Taxonomy" id="6293"/>
    <lineage>
        <taxon>Eukaryota</taxon>
        <taxon>Metazoa</taxon>
        <taxon>Ecdysozoa</taxon>
        <taxon>Nematoda</taxon>
        <taxon>Chromadorea</taxon>
        <taxon>Rhabditida</taxon>
        <taxon>Spirurina</taxon>
        <taxon>Spiruromorpha</taxon>
        <taxon>Filarioidea</taxon>
        <taxon>Onchocercidae</taxon>
        <taxon>Wuchereria</taxon>
    </lineage>
</organism>
<keyword evidence="2" id="KW-1003">Cell membrane</keyword>
<dbReference type="Gene3D" id="1.20.1070.10">
    <property type="entry name" value="Rhodopsin 7-helix transmembrane proteins"/>
    <property type="match status" value="1"/>
</dbReference>
<feature type="domain" description="G-protein coupled receptors family 1 profile" evidence="11">
    <location>
        <begin position="67"/>
        <end position="398"/>
    </location>
</feature>